<dbReference type="EMBL" id="CAJNOQ010002469">
    <property type="protein sequence ID" value="CAF0959982.1"/>
    <property type="molecule type" value="Genomic_DNA"/>
</dbReference>
<keyword evidence="3" id="KW-1133">Transmembrane helix</keyword>
<proteinExistence type="predicted"/>
<feature type="region of interest" description="Disordered" evidence="2">
    <location>
        <begin position="284"/>
        <end position="310"/>
    </location>
</feature>
<feature type="transmembrane region" description="Helical" evidence="3">
    <location>
        <begin position="134"/>
        <end position="155"/>
    </location>
</feature>
<dbReference type="Proteomes" id="UP000663829">
    <property type="component" value="Unassembled WGS sequence"/>
</dbReference>
<dbReference type="EMBL" id="CAJOBC010002469">
    <property type="protein sequence ID" value="CAF3734680.1"/>
    <property type="molecule type" value="Genomic_DNA"/>
</dbReference>
<dbReference type="AlphaFoldDB" id="A0A814DLF8"/>
<name>A0A814DLF8_9BILA</name>
<organism evidence="4 6">
    <name type="scientific">Didymodactylos carnosus</name>
    <dbReference type="NCBI Taxonomy" id="1234261"/>
    <lineage>
        <taxon>Eukaryota</taxon>
        <taxon>Metazoa</taxon>
        <taxon>Spiralia</taxon>
        <taxon>Gnathifera</taxon>
        <taxon>Rotifera</taxon>
        <taxon>Eurotatoria</taxon>
        <taxon>Bdelloidea</taxon>
        <taxon>Philodinida</taxon>
        <taxon>Philodinidae</taxon>
        <taxon>Didymodactylos</taxon>
    </lineage>
</organism>
<evidence type="ECO:0000313" key="4">
    <source>
        <dbReference type="EMBL" id="CAF0959982.1"/>
    </source>
</evidence>
<evidence type="ECO:0000256" key="3">
    <source>
        <dbReference type="SAM" id="Phobius"/>
    </source>
</evidence>
<protein>
    <submittedName>
        <fullName evidence="4">Uncharacterized protein</fullName>
    </submittedName>
</protein>
<keyword evidence="3" id="KW-0812">Transmembrane</keyword>
<evidence type="ECO:0000313" key="6">
    <source>
        <dbReference type="Proteomes" id="UP000663829"/>
    </source>
</evidence>
<evidence type="ECO:0000313" key="5">
    <source>
        <dbReference type="EMBL" id="CAF3734680.1"/>
    </source>
</evidence>
<feature type="transmembrane region" description="Helical" evidence="3">
    <location>
        <begin position="239"/>
        <end position="261"/>
    </location>
</feature>
<keyword evidence="6" id="KW-1185">Reference proteome</keyword>
<feature type="coiled-coil region" evidence="1">
    <location>
        <begin position="41"/>
        <end position="99"/>
    </location>
</feature>
<evidence type="ECO:0000256" key="1">
    <source>
        <dbReference type="SAM" id="Coils"/>
    </source>
</evidence>
<gene>
    <name evidence="4" type="ORF">GPM918_LOCUS11702</name>
    <name evidence="5" type="ORF">SRO942_LOCUS11703</name>
</gene>
<sequence>MQSMLHKLPAAAATRNRQLVEKKFGDKRTWQDMWWSTNDKLRTLEKIKLKYIDELEKSEKALVVLKNNGIPLDLLYREMSRLRKQIQETEKEEIEWKKIKQTLFDHKETYRTKWNSFRDKPRAVTRIIFRYRKLGFFISGVASVIFWIIALIKLLKYRQTVIPGWHFDISMHKNNTSPFLPTNSTISTIFTGEILITLWTQPIIETGRSVQQNIVTDESTDNGLHPTKGTDGKKQWSTILLACVSCCALLILFLVSTLYMYRRVRQTPEQSIMMQLLDLEGGVDERRDKDGDTPPLPTASGTTPTTSDFLSPMTRHIVRHPLGRTVNWGVKEIFDTLRN</sequence>
<keyword evidence="3" id="KW-0472">Membrane</keyword>
<keyword evidence="1" id="KW-0175">Coiled coil</keyword>
<reference evidence="4" key="1">
    <citation type="submission" date="2021-02" db="EMBL/GenBank/DDBJ databases">
        <authorList>
            <person name="Nowell W R."/>
        </authorList>
    </citation>
    <scope>NUCLEOTIDE SEQUENCE</scope>
</reference>
<feature type="compositionally biased region" description="Polar residues" evidence="2">
    <location>
        <begin position="299"/>
        <end position="309"/>
    </location>
</feature>
<dbReference type="Proteomes" id="UP000681722">
    <property type="component" value="Unassembled WGS sequence"/>
</dbReference>
<accession>A0A814DLF8</accession>
<evidence type="ECO:0000256" key="2">
    <source>
        <dbReference type="SAM" id="MobiDB-lite"/>
    </source>
</evidence>
<comment type="caution">
    <text evidence="4">The sequence shown here is derived from an EMBL/GenBank/DDBJ whole genome shotgun (WGS) entry which is preliminary data.</text>
</comment>